<organism evidence="1 2">
    <name type="scientific">Diphasiastrum complanatum</name>
    <name type="common">Issler's clubmoss</name>
    <name type="synonym">Lycopodium complanatum</name>
    <dbReference type="NCBI Taxonomy" id="34168"/>
    <lineage>
        <taxon>Eukaryota</taxon>
        <taxon>Viridiplantae</taxon>
        <taxon>Streptophyta</taxon>
        <taxon>Embryophyta</taxon>
        <taxon>Tracheophyta</taxon>
        <taxon>Lycopodiopsida</taxon>
        <taxon>Lycopodiales</taxon>
        <taxon>Lycopodiaceae</taxon>
        <taxon>Lycopodioideae</taxon>
        <taxon>Diphasiastrum</taxon>
    </lineage>
</organism>
<name>A0ACC2B2V7_DIPCM</name>
<evidence type="ECO:0000313" key="2">
    <source>
        <dbReference type="Proteomes" id="UP001162992"/>
    </source>
</evidence>
<dbReference type="Proteomes" id="UP001162992">
    <property type="component" value="Chromosome 18"/>
</dbReference>
<sequence>MQIMATGDLRGNIDRVRSQLRSIGYPYPLDVQGLREGIPATILPLLHYALLGYSRHVARFLSSSGYELYAKSDLRFMECLLKFLRSEFGYRCPLTLAQIFSRGFSERKLLFLHDVIQACKRKHNELSKTSRLENLMRKAKTESSMLEGCMLFKENVCRHFKQKLDFPSESIGDALPKAISACREVSAPEMDTKNKAMIQQKESGTQGGNDFGSPKPRRDTEVAVGDCHRRVPLSNKLQYQKNTDNISAQMLEEERPSSRKVSGGCDPGSGLKSLQTVSLHQCYLEMKEKIVNIAEKIETRFSALEESVARTTETLEKKIVVLEGRMHHLEQTFTHQNIIEPPSQGLSMPFMDHHQQCLQSPKRYDAAGFNDTLTALKDYGDGFQNLSLQPNFSTGDISIIHQSTSQ</sequence>
<comment type="caution">
    <text evidence="1">The sequence shown here is derived from an EMBL/GenBank/DDBJ whole genome shotgun (WGS) entry which is preliminary data.</text>
</comment>
<proteinExistence type="predicted"/>
<evidence type="ECO:0000313" key="1">
    <source>
        <dbReference type="EMBL" id="KAJ7524076.1"/>
    </source>
</evidence>
<gene>
    <name evidence="1" type="ORF">O6H91_18G076600</name>
</gene>
<accession>A0ACC2B2V7</accession>
<keyword evidence="2" id="KW-1185">Reference proteome</keyword>
<protein>
    <submittedName>
        <fullName evidence="1">Uncharacterized protein</fullName>
    </submittedName>
</protein>
<dbReference type="EMBL" id="CM055109">
    <property type="protein sequence ID" value="KAJ7524076.1"/>
    <property type="molecule type" value="Genomic_DNA"/>
</dbReference>
<reference evidence="2" key="1">
    <citation type="journal article" date="2024" name="Proc. Natl. Acad. Sci. U.S.A.">
        <title>Extraordinary preservation of gene collinearity over three hundred million years revealed in homosporous lycophytes.</title>
        <authorList>
            <person name="Li C."/>
            <person name="Wickell D."/>
            <person name="Kuo L.Y."/>
            <person name="Chen X."/>
            <person name="Nie B."/>
            <person name="Liao X."/>
            <person name="Peng D."/>
            <person name="Ji J."/>
            <person name="Jenkins J."/>
            <person name="Williams M."/>
            <person name="Shu S."/>
            <person name="Plott C."/>
            <person name="Barry K."/>
            <person name="Rajasekar S."/>
            <person name="Grimwood J."/>
            <person name="Han X."/>
            <person name="Sun S."/>
            <person name="Hou Z."/>
            <person name="He W."/>
            <person name="Dai G."/>
            <person name="Sun C."/>
            <person name="Schmutz J."/>
            <person name="Leebens-Mack J.H."/>
            <person name="Li F.W."/>
            <person name="Wang L."/>
        </authorList>
    </citation>
    <scope>NUCLEOTIDE SEQUENCE [LARGE SCALE GENOMIC DNA]</scope>
    <source>
        <strain evidence="2">cv. PW_Plant_1</strain>
    </source>
</reference>